<dbReference type="InterPro" id="IPR049435">
    <property type="entry name" value="Cas_Cas6_C"/>
</dbReference>
<evidence type="ECO:0000313" key="4">
    <source>
        <dbReference type="Proteomes" id="UP000243065"/>
    </source>
</evidence>
<dbReference type="NCBIfam" id="TIGR01877">
    <property type="entry name" value="cas_cas6"/>
    <property type="match status" value="1"/>
</dbReference>
<dbReference type="RefSeq" id="WP_072149838.1">
    <property type="nucleotide sequence ID" value="NZ_CZVU01000009.1"/>
</dbReference>
<evidence type="ECO:0000259" key="2">
    <source>
        <dbReference type="Pfam" id="PF01881"/>
    </source>
</evidence>
<protein>
    <submittedName>
        <fullName evidence="3">CRISPR-associated endoribonuclease Cas6</fullName>
    </submittedName>
</protein>
<dbReference type="GO" id="GO:0016788">
    <property type="term" value="F:hydrolase activity, acting on ester bonds"/>
    <property type="evidence" value="ECO:0007669"/>
    <property type="project" value="InterPro"/>
</dbReference>
<gene>
    <name evidence="3" type="ORF">JGI24_00362</name>
</gene>
<dbReference type="OrthoDB" id="45555at2"/>
<dbReference type="EMBL" id="CZVU01000009">
    <property type="protein sequence ID" value="CUS97940.1"/>
    <property type="molecule type" value="Genomic_DNA"/>
</dbReference>
<keyword evidence="4" id="KW-1185">Reference proteome</keyword>
<dbReference type="PANTHER" id="PTHR36984">
    <property type="entry name" value="CRISPR-ASSOCIATED ENDORIBONUCLEASE CAS6 1"/>
    <property type="match status" value="1"/>
</dbReference>
<reference evidence="3 4" key="1">
    <citation type="submission" date="2015-11" db="EMBL/GenBank/DDBJ databases">
        <authorList>
            <person name="Varghese N."/>
        </authorList>
    </citation>
    <scope>NUCLEOTIDE SEQUENCE [LARGE SCALE GENOMIC DNA]</scope>
    <source>
        <strain evidence="3 4">JGI-24</strain>
    </source>
</reference>
<name>A0A656D4E8_KRYT1</name>
<dbReference type="Proteomes" id="UP000243065">
    <property type="component" value="Unassembled WGS sequence"/>
</dbReference>
<dbReference type="PANTHER" id="PTHR36984:SF3">
    <property type="entry name" value="CRISPR-ASSOCIATED ENDORIBONUCLEASE CAS6"/>
    <property type="match status" value="1"/>
</dbReference>
<proteinExistence type="predicted"/>
<dbReference type="GO" id="GO:0051607">
    <property type="term" value="P:defense response to virus"/>
    <property type="evidence" value="ECO:0007669"/>
    <property type="project" value="UniProtKB-KW"/>
</dbReference>
<dbReference type="Gene3D" id="3.30.70.1890">
    <property type="match status" value="1"/>
</dbReference>
<dbReference type="Pfam" id="PF01881">
    <property type="entry name" value="Cas_Cas6_C"/>
    <property type="match status" value="1"/>
</dbReference>
<dbReference type="CDD" id="cd21140">
    <property type="entry name" value="Cas6_I-like"/>
    <property type="match status" value="1"/>
</dbReference>
<dbReference type="Gene3D" id="3.30.70.1900">
    <property type="match status" value="1"/>
</dbReference>
<dbReference type="InterPro" id="IPR045747">
    <property type="entry name" value="CRISPR-assoc_prot_Cas6_N_sf"/>
</dbReference>
<organism evidence="3 4">
    <name type="scientific">Kryptobacter tengchongensis</name>
    <dbReference type="NCBI Taxonomy" id="1643429"/>
    <lineage>
        <taxon>Bacteria</taxon>
        <taxon>Pseudomonadati</taxon>
        <taxon>Candidatus Kryptoniota</taxon>
        <taxon>Candidatus Kryptobacter</taxon>
    </lineage>
</organism>
<dbReference type="AlphaFoldDB" id="A0A656D4E8"/>
<feature type="domain" description="CRISPR associated protein Cas6 C-terminal" evidence="2">
    <location>
        <begin position="119"/>
        <end position="243"/>
    </location>
</feature>
<evidence type="ECO:0000256" key="1">
    <source>
        <dbReference type="ARBA" id="ARBA00023118"/>
    </source>
</evidence>
<keyword evidence="1" id="KW-0051">Antiviral defense</keyword>
<sequence>MLDVTFITEASNEGGIYLPVDYRPGFMSIIKSAIESESKIQYELMFNRRTVKPYTFAVSFGNEMKVENDKIFFMKPIEFKFSSFELEYEIYVYNYLVKNKHVNIFNRGFEVSHMRFVEKREIKGSFAIFKTLSPVLIRSHKNQNHYLCPECKNFKGDEDFYEALKFSLNELARNLLDIESVEAEFKSINLRKIVVKHMTKYGNLKFPGFVGVFSLEADPHILNLVNKAGLGSRRGEGFGMVELIYEGT</sequence>
<accession>A0A656D4E8</accession>
<evidence type="ECO:0000313" key="3">
    <source>
        <dbReference type="EMBL" id="CUS97940.1"/>
    </source>
</evidence>
<dbReference type="InterPro" id="IPR010156">
    <property type="entry name" value="CRISPR-assoc_prot_Cas6"/>
</dbReference>